<feature type="compositionally biased region" description="Basic and acidic residues" evidence="6">
    <location>
        <begin position="1"/>
        <end position="15"/>
    </location>
</feature>
<dbReference type="AlphaFoldDB" id="A0A5J5JXR7"/>
<organism evidence="9 10">
    <name type="scientific">Microbispora cellulosiformans</name>
    <dbReference type="NCBI Taxonomy" id="2614688"/>
    <lineage>
        <taxon>Bacteria</taxon>
        <taxon>Bacillati</taxon>
        <taxon>Actinomycetota</taxon>
        <taxon>Actinomycetes</taxon>
        <taxon>Streptosporangiales</taxon>
        <taxon>Streptosporangiaceae</taxon>
        <taxon>Microbispora</taxon>
    </lineage>
</organism>
<reference evidence="9 10" key="1">
    <citation type="submission" date="2019-09" db="EMBL/GenBank/DDBJ databases">
        <title>Screening of Novel Bioactive Compounds from Soil-Associated.</title>
        <authorList>
            <person name="Gong X."/>
        </authorList>
    </citation>
    <scope>NUCLEOTIDE SEQUENCE [LARGE SCALE GENOMIC DNA]</scope>
    <source>
        <strain evidence="9 10">Gxj-6</strain>
    </source>
</reference>
<dbReference type="Proteomes" id="UP000327011">
    <property type="component" value="Unassembled WGS sequence"/>
</dbReference>
<feature type="transmembrane region" description="Helical" evidence="7">
    <location>
        <begin position="72"/>
        <end position="89"/>
    </location>
</feature>
<dbReference type="GO" id="GO:0017004">
    <property type="term" value="P:cytochrome complex assembly"/>
    <property type="evidence" value="ECO:0007669"/>
    <property type="project" value="UniProtKB-KW"/>
</dbReference>
<keyword evidence="4 7" id="KW-1133">Transmembrane helix</keyword>
<evidence type="ECO:0000256" key="2">
    <source>
        <dbReference type="ARBA" id="ARBA00022692"/>
    </source>
</evidence>
<dbReference type="InterPro" id="IPR023494">
    <property type="entry name" value="Cyt_c_bgen_Ccs1/CcsB/ResB"/>
</dbReference>
<feature type="transmembrane region" description="Helical" evidence="7">
    <location>
        <begin position="126"/>
        <end position="147"/>
    </location>
</feature>
<dbReference type="Pfam" id="PF05140">
    <property type="entry name" value="ResB"/>
    <property type="match status" value="1"/>
</dbReference>
<feature type="region of interest" description="Disordered" evidence="6">
    <location>
        <begin position="542"/>
        <end position="598"/>
    </location>
</feature>
<dbReference type="InterPro" id="IPR007816">
    <property type="entry name" value="ResB-like_domain"/>
</dbReference>
<evidence type="ECO:0000256" key="3">
    <source>
        <dbReference type="ARBA" id="ARBA00022748"/>
    </source>
</evidence>
<feature type="transmembrane region" description="Helical" evidence="7">
    <location>
        <begin position="484"/>
        <end position="501"/>
    </location>
</feature>
<keyword evidence="2 7" id="KW-0812">Transmembrane</keyword>
<proteinExistence type="predicted"/>
<dbReference type="PANTHER" id="PTHR31566:SF0">
    <property type="entry name" value="CYTOCHROME C BIOGENESIS PROTEIN CCS1, CHLOROPLASTIC"/>
    <property type="match status" value="1"/>
</dbReference>
<sequence>MSAPDDLARAVRDDPALLDEPALVDETAPRDKTASGGAEAGDAAREPARPVGLGPVGWLRWAWRTLTSMRTALILLFLFALGSVPGSVYPQRGVDPGRVAQYFKDNPTQAKWLDRFWLFDVFTSPWFAAIYLLLFVSLAGCVFPRALAHLREIRRRPPAAPRNLLRLPHAEEFQGDLTLERAAAVLRRRRFRVVTGDGWVAAEKGYLRETGNLLFHLSLLVLLFAVGAGGLYGYRGNVLVVEGDGFSNAVAAYDRFMPGSRVTAESLEPFSFTLRDFQASYVAAGAKQGQPLDYLARLEVRDSPESAPRQVDLKVNEPLDVDGTLTYLIGHGYAPTFRVTDGEGQVAYDGPVPCLAGDQATYTSECVIKVPDAQPSQLGFLARFLPTTVPNGDAWVSVFPGAANPTVQVFPFAGDLGLKSGLPQSVYQLDTTRLKPLGKMSAQPAPLNVGDTKELADGAGKIQFTGVKEWISLQITYDPGREPALLAAAAAVIGLVLSLTIRRRRVWVRVKDGRATVGGLTRTEGGGAAFAEEFAQIVTALRGDPPTGHVTPDEPRATDQPGAAAPGGSAIVAGQAEPDQPAEPPTGNAAPGVRPDEE</sequence>
<dbReference type="PANTHER" id="PTHR31566">
    <property type="entry name" value="CYTOCHROME C BIOGENESIS PROTEIN CCS1, CHLOROPLASTIC"/>
    <property type="match status" value="1"/>
</dbReference>
<evidence type="ECO:0000313" key="10">
    <source>
        <dbReference type="Proteomes" id="UP000327011"/>
    </source>
</evidence>
<keyword evidence="5 7" id="KW-0472">Membrane</keyword>
<comment type="caution">
    <text evidence="9">The sequence shown here is derived from an EMBL/GenBank/DDBJ whole genome shotgun (WGS) entry which is preliminary data.</text>
</comment>
<dbReference type="RefSeq" id="WP_150935812.1">
    <property type="nucleotide sequence ID" value="NZ_VYTZ01000008.1"/>
</dbReference>
<feature type="domain" description="ResB-like" evidence="8">
    <location>
        <begin position="69"/>
        <end position="534"/>
    </location>
</feature>
<evidence type="ECO:0000259" key="8">
    <source>
        <dbReference type="Pfam" id="PF05140"/>
    </source>
</evidence>
<evidence type="ECO:0000256" key="7">
    <source>
        <dbReference type="SAM" id="Phobius"/>
    </source>
</evidence>
<dbReference type="EMBL" id="VYTZ01000008">
    <property type="protein sequence ID" value="KAA9376345.1"/>
    <property type="molecule type" value="Genomic_DNA"/>
</dbReference>
<evidence type="ECO:0000256" key="5">
    <source>
        <dbReference type="ARBA" id="ARBA00023136"/>
    </source>
</evidence>
<evidence type="ECO:0000256" key="4">
    <source>
        <dbReference type="ARBA" id="ARBA00022989"/>
    </source>
</evidence>
<evidence type="ECO:0000313" key="9">
    <source>
        <dbReference type="EMBL" id="KAA9376345.1"/>
    </source>
</evidence>
<evidence type="ECO:0000256" key="6">
    <source>
        <dbReference type="SAM" id="MobiDB-lite"/>
    </source>
</evidence>
<keyword evidence="3" id="KW-0201">Cytochrome c-type biogenesis</keyword>
<keyword evidence="10" id="KW-1185">Reference proteome</keyword>
<protein>
    <submittedName>
        <fullName evidence="9">Cytochrome c biogenesis protein ResB</fullName>
    </submittedName>
</protein>
<name>A0A5J5JXR7_9ACTN</name>
<evidence type="ECO:0000256" key="1">
    <source>
        <dbReference type="ARBA" id="ARBA00004141"/>
    </source>
</evidence>
<feature type="transmembrane region" description="Helical" evidence="7">
    <location>
        <begin position="213"/>
        <end position="234"/>
    </location>
</feature>
<dbReference type="GO" id="GO:0016020">
    <property type="term" value="C:membrane"/>
    <property type="evidence" value="ECO:0007669"/>
    <property type="project" value="UniProtKB-SubCell"/>
</dbReference>
<accession>A0A5J5JXR7</accession>
<feature type="region of interest" description="Disordered" evidence="6">
    <location>
        <begin position="1"/>
        <end position="48"/>
    </location>
</feature>
<comment type="subcellular location">
    <subcellularLocation>
        <location evidence="1">Membrane</location>
        <topology evidence="1">Multi-pass membrane protein</topology>
    </subcellularLocation>
</comment>
<gene>
    <name evidence="9" type="ORF">F5972_23245</name>
</gene>